<gene>
    <name evidence="2" type="ORF">GJ689_04245</name>
</gene>
<dbReference type="Gene3D" id="2.60.40.1890">
    <property type="entry name" value="PCu(A)C copper chaperone"/>
    <property type="match status" value="1"/>
</dbReference>
<dbReference type="SUPFAM" id="SSF110087">
    <property type="entry name" value="DR1885-like metal-binding protein"/>
    <property type="match status" value="1"/>
</dbReference>
<proteinExistence type="predicted"/>
<dbReference type="PANTHER" id="PTHR36302:SF1">
    <property type="entry name" value="COPPER CHAPERONE PCU(A)C"/>
    <property type="match status" value="1"/>
</dbReference>
<accession>A0A327KF03</accession>
<dbReference type="RefSeq" id="WP_111383874.1">
    <property type="nucleotide sequence ID" value="NZ_NPEW01000017.1"/>
</dbReference>
<dbReference type="Pfam" id="PF04314">
    <property type="entry name" value="PCuAC"/>
    <property type="match status" value="1"/>
</dbReference>
<organism evidence="2 3">
    <name type="scientific">Rhodoplanes serenus</name>
    <dbReference type="NCBI Taxonomy" id="200615"/>
    <lineage>
        <taxon>Bacteria</taxon>
        <taxon>Pseudomonadati</taxon>
        <taxon>Pseudomonadota</taxon>
        <taxon>Alphaproteobacteria</taxon>
        <taxon>Hyphomicrobiales</taxon>
        <taxon>Nitrobacteraceae</taxon>
        <taxon>Rhodoplanes</taxon>
    </lineage>
</organism>
<evidence type="ECO:0000313" key="3">
    <source>
        <dbReference type="Proteomes" id="UP000438991"/>
    </source>
</evidence>
<feature type="chain" id="PRO_5041123997" evidence="1">
    <location>
        <begin position="19"/>
        <end position="157"/>
    </location>
</feature>
<dbReference type="Proteomes" id="UP000438991">
    <property type="component" value="Unassembled WGS sequence"/>
</dbReference>
<name>A0A327KF03_9BRAD</name>
<protein>
    <submittedName>
        <fullName evidence="2">Copper chaperone PCu(A)C</fullName>
    </submittedName>
</protein>
<sequence length="157" mass="16509">MRSFAVVLWVCVGVVATAAAETYRVGTIEVAETWARATPSGASVTAGYMRITNHGPAPDRLLAIRMDAALAVDLLELSLADNVMRLRSLGRGVEIAAGRTVEFRPGAPWQAVVSGLSVPLRPGDRLPATLVFEQAGDVTVDLVVQPIGTGLRWSSGG</sequence>
<dbReference type="AlphaFoldDB" id="A0A327KF03"/>
<dbReference type="InterPro" id="IPR036182">
    <property type="entry name" value="PCuAC_sf"/>
</dbReference>
<dbReference type="PANTHER" id="PTHR36302">
    <property type="entry name" value="BLR7088 PROTEIN"/>
    <property type="match status" value="1"/>
</dbReference>
<evidence type="ECO:0000256" key="1">
    <source>
        <dbReference type="SAM" id="SignalP"/>
    </source>
</evidence>
<reference evidence="2 3" key="1">
    <citation type="submission" date="2019-11" db="EMBL/GenBank/DDBJ databases">
        <title>Whole-genome sequence of Rhodoplanes serenus DSM 18633, type strain.</title>
        <authorList>
            <person name="Kyndt J.A."/>
            <person name="Meyer T.E."/>
        </authorList>
    </citation>
    <scope>NUCLEOTIDE SEQUENCE [LARGE SCALE GENOMIC DNA]</scope>
    <source>
        <strain evidence="2 3">DSM 18633</strain>
    </source>
</reference>
<dbReference type="InterPro" id="IPR058248">
    <property type="entry name" value="Lxx211020-like"/>
</dbReference>
<dbReference type="InterPro" id="IPR007410">
    <property type="entry name" value="LpqE-like"/>
</dbReference>
<comment type="caution">
    <text evidence="2">The sequence shown here is derived from an EMBL/GenBank/DDBJ whole genome shotgun (WGS) entry which is preliminary data.</text>
</comment>
<dbReference type="EMBL" id="WNKV01000002">
    <property type="protein sequence ID" value="MTW15416.1"/>
    <property type="molecule type" value="Genomic_DNA"/>
</dbReference>
<evidence type="ECO:0000313" key="2">
    <source>
        <dbReference type="EMBL" id="MTW15416.1"/>
    </source>
</evidence>
<keyword evidence="1" id="KW-0732">Signal</keyword>
<feature type="signal peptide" evidence="1">
    <location>
        <begin position="1"/>
        <end position="18"/>
    </location>
</feature>